<name>A0ABU0IU94_9CAUL</name>
<evidence type="ECO:0000256" key="2">
    <source>
        <dbReference type="ARBA" id="ARBA00023002"/>
    </source>
</evidence>
<dbReference type="CDD" id="cd05233">
    <property type="entry name" value="SDR_c"/>
    <property type="match status" value="1"/>
</dbReference>
<keyword evidence="2" id="KW-0560">Oxidoreductase</keyword>
<dbReference type="Gene3D" id="3.40.50.720">
    <property type="entry name" value="NAD(P)-binding Rossmann-like Domain"/>
    <property type="match status" value="1"/>
</dbReference>
<dbReference type="Pfam" id="PF13561">
    <property type="entry name" value="adh_short_C2"/>
    <property type="match status" value="1"/>
</dbReference>
<keyword evidence="4" id="KW-1185">Reference proteome</keyword>
<proteinExistence type="inferred from homology"/>
<evidence type="ECO:0000313" key="4">
    <source>
        <dbReference type="Proteomes" id="UP001228905"/>
    </source>
</evidence>
<evidence type="ECO:0000256" key="1">
    <source>
        <dbReference type="ARBA" id="ARBA00006484"/>
    </source>
</evidence>
<dbReference type="InterPro" id="IPR002347">
    <property type="entry name" value="SDR_fam"/>
</dbReference>
<dbReference type="PANTHER" id="PTHR43639:SF1">
    <property type="entry name" value="SHORT-CHAIN DEHYDROGENASE_REDUCTASE FAMILY PROTEIN"/>
    <property type="match status" value="1"/>
</dbReference>
<evidence type="ECO:0000313" key="3">
    <source>
        <dbReference type="EMBL" id="MDQ0464609.1"/>
    </source>
</evidence>
<dbReference type="Proteomes" id="UP001228905">
    <property type="component" value="Unassembled WGS sequence"/>
</dbReference>
<gene>
    <name evidence="3" type="ORF">QO010_002393</name>
</gene>
<dbReference type="PRINTS" id="PR00081">
    <property type="entry name" value="GDHRDH"/>
</dbReference>
<sequence>MAQFWDSPYTHRMQIDLSDRSVLVTGASRGIGVAIARKLAEAGARVAVHYGSSVDEAETLAGEIGGVALQADLARIGEPERLWAEAQARLGAISALVNNAGIALGSPLDGEAWTENWDLTQAVNLRAPAALIRAALPHFIAQGGGHIVNIASRAAFRGDTPDYLAYAASKGGLVALTRSIARGFGKQGIVAFTVAPGFTRTEMAQDFIDQYGEAYASSDIALTRMTEPADIAPTVVFLASGLMDHATGATIDINAGSYVH</sequence>
<dbReference type="RefSeq" id="WP_307349411.1">
    <property type="nucleotide sequence ID" value="NZ_JAUSVS010000004.1"/>
</dbReference>
<dbReference type="EMBL" id="JAUSVS010000004">
    <property type="protein sequence ID" value="MDQ0464609.1"/>
    <property type="molecule type" value="Genomic_DNA"/>
</dbReference>
<protein>
    <submittedName>
        <fullName evidence="3">NAD(P)-dependent dehydrogenase (Short-subunit alcohol dehydrogenase family)</fullName>
    </submittedName>
</protein>
<dbReference type="PANTHER" id="PTHR43639">
    <property type="entry name" value="OXIDOREDUCTASE, SHORT-CHAIN DEHYDROGENASE/REDUCTASE FAMILY (AFU_ORTHOLOGUE AFUA_5G02870)"/>
    <property type="match status" value="1"/>
</dbReference>
<dbReference type="PRINTS" id="PR00080">
    <property type="entry name" value="SDRFAMILY"/>
</dbReference>
<dbReference type="SUPFAM" id="SSF51735">
    <property type="entry name" value="NAD(P)-binding Rossmann-fold domains"/>
    <property type="match status" value="1"/>
</dbReference>
<organism evidence="3 4">
    <name type="scientific">Caulobacter ginsengisoli</name>
    <dbReference type="NCBI Taxonomy" id="400775"/>
    <lineage>
        <taxon>Bacteria</taxon>
        <taxon>Pseudomonadati</taxon>
        <taxon>Pseudomonadota</taxon>
        <taxon>Alphaproteobacteria</taxon>
        <taxon>Caulobacterales</taxon>
        <taxon>Caulobacteraceae</taxon>
        <taxon>Caulobacter</taxon>
    </lineage>
</organism>
<comment type="similarity">
    <text evidence="1">Belongs to the short-chain dehydrogenases/reductases (SDR) family.</text>
</comment>
<dbReference type="InterPro" id="IPR036291">
    <property type="entry name" value="NAD(P)-bd_dom_sf"/>
</dbReference>
<reference evidence="3 4" key="1">
    <citation type="submission" date="2023-07" db="EMBL/GenBank/DDBJ databases">
        <title>Genomic Encyclopedia of Type Strains, Phase IV (KMG-IV): sequencing the most valuable type-strain genomes for metagenomic binning, comparative biology and taxonomic classification.</title>
        <authorList>
            <person name="Goeker M."/>
        </authorList>
    </citation>
    <scope>NUCLEOTIDE SEQUENCE [LARGE SCALE GENOMIC DNA]</scope>
    <source>
        <strain evidence="3 4">DSM 18695</strain>
    </source>
</reference>
<accession>A0ABU0IU94</accession>
<comment type="caution">
    <text evidence="3">The sequence shown here is derived from an EMBL/GenBank/DDBJ whole genome shotgun (WGS) entry which is preliminary data.</text>
</comment>